<protein>
    <submittedName>
        <fullName evidence="1">Uncharacterized protein</fullName>
    </submittedName>
</protein>
<gene>
    <name evidence="1" type="ORF">I4F81_009352</name>
</gene>
<dbReference type="Proteomes" id="UP000798662">
    <property type="component" value="Chromosome 2"/>
</dbReference>
<evidence type="ECO:0000313" key="1">
    <source>
        <dbReference type="EMBL" id="KAK1866840.1"/>
    </source>
</evidence>
<comment type="caution">
    <text evidence="1">The sequence shown here is derived from an EMBL/GenBank/DDBJ whole genome shotgun (WGS) entry which is preliminary data.</text>
</comment>
<proteinExistence type="predicted"/>
<evidence type="ECO:0000313" key="2">
    <source>
        <dbReference type="Proteomes" id="UP000798662"/>
    </source>
</evidence>
<accession>A0ACC3CA44</accession>
<reference evidence="1" key="1">
    <citation type="submission" date="2019-11" db="EMBL/GenBank/DDBJ databases">
        <title>Nori genome reveals adaptations in red seaweeds to the harsh intertidal environment.</title>
        <authorList>
            <person name="Wang D."/>
            <person name="Mao Y."/>
        </authorList>
    </citation>
    <scope>NUCLEOTIDE SEQUENCE</scope>
    <source>
        <tissue evidence="1">Gametophyte</tissue>
    </source>
</reference>
<dbReference type="EMBL" id="CM020619">
    <property type="protein sequence ID" value="KAK1866840.1"/>
    <property type="molecule type" value="Genomic_DNA"/>
</dbReference>
<keyword evidence="2" id="KW-1185">Reference proteome</keyword>
<organism evidence="1 2">
    <name type="scientific">Pyropia yezoensis</name>
    <name type="common">Susabi-nori</name>
    <name type="synonym">Porphyra yezoensis</name>
    <dbReference type="NCBI Taxonomy" id="2788"/>
    <lineage>
        <taxon>Eukaryota</taxon>
        <taxon>Rhodophyta</taxon>
        <taxon>Bangiophyceae</taxon>
        <taxon>Bangiales</taxon>
        <taxon>Bangiaceae</taxon>
        <taxon>Pyropia</taxon>
    </lineage>
</organism>
<sequence length="485" mass="49412">MARPRFSVAAAAAAAAAIAAAAAAAGVATGAAADTPMTDADTLDALRRYLRIRTDHPLPDYAGAVGYLRTLCTRAGMTSVTHTLVAAKPILLCTRSGTATEGGGEGGGARGVLLNSHTDVVPAEAAKWSVPPFAAAELNGSIYARGVQDMKTIGIQYIAAVSRLPPLPRPIYLSFVPDEEIGGIDGMGALVDSLHFPPLRVGVALDEGLPTPTSRLRLFTGERQPWWVSIRVTGSPGHGATLPPSTAAGRLGAVLAAVAAYRGEQATRMGPPVKASLGEVVGVNVVYLNAGVANPAVPAGYAMNMIPSSAEAGLDVRVPPTVAAADVEAAILRWLSAGCINGATASLPGGGTQPPMFEWATVCPGLSFRYTHKVDVPVVSSLAAADSGAFAPALTGALDAAGVAWDEDIFPAATDARFLRDRGVPVYGMSVMTATPELLHTHDERLAIAAVADGVRVYEAVVGALAAVPLTAADGKEGGADHSEL</sequence>
<name>A0ACC3CA44_PYRYE</name>